<reference evidence="1 2" key="1">
    <citation type="submission" date="2023-11" db="EMBL/GenBank/DDBJ databases">
        <title>Paucibacter sp. nov., isolated from fresh soil in Korea.</title>
        <authorList>
            <person name="Le N.T.T."/>
        </authorList>
    </citation>
    <scope>NUCLEOTIDE SEQUENCE [LARGE SCALE GENOMIC DNA]</scope>
    <source>
        <strain evidence="1 2">R3-3</strain>
    </source>
</reference>
<dbReference type="EMBL" id="JAXCLA010000006">
    <property type="protein sequence ID" value="MDY0746674.1"/>
    <property type="molecule type" value="Genomic_DNA"/>
</dbReference>
<sequence>MPHYLNNCKNRDHRSLFGPDAFYDLDTSGHQAAKQFIFSAGDWCVVATEPTLGWIRFAWHKFSSSRLATDEREMQVRVLCGTFVKEESMPKGEAASNKYYRPFFNKNGAFKQQAII</sequence>
<keyword evidence="2" id="KW-1185">Reference proteome</keyword>
<name>A0ABU5DK52_9BURK</name>
<evidence type="ECO:0000313" key="2">
    <source>
        <dbReference type="Proteomes" id="UP001285263"/>
    </source>
</evidence>
<accession>A0ABU5DK52</accession>
<organism evidence="1 2">
    <name type="scientific">Roseateles agri</name>
    <dbReference type="NCBI Taxonomy" id="3098619"/>
    <lineage>
        <taxon>Bacteria</taxon>
        <taxon>Pseudomonadati</taxon>
        <taxon>Pseudomonadota</taxon>
        <taxon>Betaproteobacteria</taxon>
        <taxon>Burkholderiales</taxon>
        <taxon>Sphaerotilaceae</taxon>
        <taxon>Roseateles</taxon>
    </lineage>
</organism>
<dbReference type="Proteomes" id="UP001285263">
    <property type="component" value="Unassembled WGS sequence"/>
</dbReference>
<proteinExistence type="predicted"/>
<comment type="caution">
    <text evidence="1">The sequence shown here is derived from an EMBL/GenBank/DDBJ whole genome shotgun (WGS) entry which is preliminary data.</text>
</comment>
<protein>
    <submittedName>
        <fullName evidence="1">Uncharacterized protein</fullName>
    </submittedName>
</protein>
<gene>
    <name evidence="1" type="ORF">SNE35_19330</name>
</gene>
<evidence type="ECO:0000313" key="1">
    <source>
        <dbReference type="EMBL" id="MDY0746674.1"/>
    </source>
</evidence>
<dbReference type="RefSeq" id="WP_320424619.1">
    <property type="nucleotide sequence ID" value="NZ_JAXCLA010000006.1"/>
</dbReference>